<feature type="compositionally biased region" description="Basic and acidic residues" evidence="2">
    <location>
        <begin position="998"/>
        <end position="1016"/>
    </location>
</feature>
<feature type="region of interest" description="Disordered" evidence="2">
    <location>
        <begin position="1032"/>
        <end position="1138"/>
    </location>
</feature>
<dbReference type="PANTHER" id="PTHR10039:SF5">
    <property type="entry name" value="NACHT DOMAIN-CONTAINING PROTEIN"/>
    <property type="match status" value="1"/>
</dbReference>
<evidence type="ECO:0000313" key="6">
    <source>
        <dbReference type="Proteomes" id="UP000019471"/>
    </source>
</evidence>
<feature type="domain" description="Nephrocystin 3-like N-terminal" evidence="3">
    <location>
        <begin position="297"/>
        <end position="471"/>
    </location>
</feature>
<dbReference type="InterPro" id="IPR056884">
    <property type="entry name" value="NPHP3-like_N"/>
</dbReference>
<accession>W9X3Z3</accession>
<dbReference type="Pfam" id="PF25053">
    <property type="entry name" value="DUF7791"/>
    <property type="match status" value="1"/>
</dbReference>
<proteinExistence type="predicted"/>
<organism evidence="5 6">
    <name type="scientific">Cladophialophora psammophila CBS 110553</name>
    <dbReference type="NCBI Taxonomy" id="1182543"/>
    <lineage>
        <taxon>Eukaryota</taxon>
        <taxon>Fungi</taxon>
        <taxon>Dikarya</taxon>
        <taxon>Ascomycota</taxon>
        <taxon>Pezizomycotina</taxon>
        <taxon>Eurotiomycetes</taxon>
        <taxon>Chaetothyriomycetidae</taxon>
        <taxon>Chaetothyriales</taxon>
        <taxon>Herpotrichiellaceae</taxon>
        <taxon>Cladophialophora</taxon>
    </lineage>
</organism>
<name>W9X3Z3_9EURO</name>
<dbReference type="STRING" id="1182543.W9X3Z3"/>
<reference evidence="5 6" key="1">
    <citation type="submission" date="2013-03" db="EMBL/GenBank/DDBJ databases">
        <title>The Genome Sequence of Cladophialophora psammophila CBS 110553.</title>
        <authorList>
            <consortium name="The Broad Institute Genomics Platform"/>
            <person name="Cuomo C."/>
            <person name="de Hoog S."/>
            <person name="Gorbushina A."/>
            <person name="Walker B."/>
            <person name="Young S.K."/>
            <person name="Zeng Q."/>
            <person name="Gargeya S."/>
            <person name="Fitzgerald M."/>
            <person name="Haas B."/>
            <person name="Abouelleil A."/>
            <person name="Allen A.W."/>
            <person name="Alvarado L."/>
            <person name="Arachchi H.M."/>
            <person name="Berlin A.M."/>
            <person name="Chapman S.B."/>
            <person name="Gainer-Dewar J."/>
            <person name="Goldberg J."/>
            <person name="Griggs A."/>
            <person name="Gujja S."/>
            <person name="Hansen M."/>
            <person name="Howarth C."/>
            <person name="Imamovic A."/>
            <person name="Ireland A."/>
            <person name="Larimer J."/>
            <person name="McCowan C."/>
            <person name="Murphy C."/>
            <person name="Pearson M."/>
            <person name="Poon T.W."/>
            <person name="Priest M."/>
            <person name="Roberts A."/>
            <person name="Saif S."/>
            <person name="Shea T."/>
            <person name="Sisk P."/>
            <person name="Sykes S."/>
            <person name="Wortman J."/>
            <person name="Nusbaum C."/>
            <person name="Birren B."/>
        </authorList>
    </citation>
    <scope>NUCLEOTIDE SEQUENCE [LARGE SCALE GENOMIC DNA]</scope>
    <source>
        <strain evidence="5 6">CBS 110553</strain>
    </source>
</reference>
<keyword evidence="6" id="KW-1185">Reference proteome</keyword>
<dbReference type="AlphaFoldDB" id="W9X3Z3"/>
<dbReference type="Pfam" id="PF24883">
    <property type="entry name" value="NPHP3_N"/>
    <property type="match status" value="1"/>
</dbReference>
<feature type="domain" description="DUF7791" evidence="4">
    <location>
        <begin position="580"/>
        <end position="718"/>
    </location>
</feature>
<dbReference type="SUPFAM" id="SSF52540">
    <property type="entry name" value="P-loop containing nucleoside triphosphate hydrolases"/>
    <property type="match status" value="1"/>
</dbReference>
<dbReference type="EMBL" id="AMGX01000002">
    <property type="protein sequence ID" value="EXJ75207.1"/>
    <property type="molecule type" value="Genomic_DNA"/>
</dbReference>
<dbReference type="PANTHER" id="PTHR10039">
    <property type="entry name" value="AMELOGENIN"/>
    <property type="match status" value="1"/>
</dbReference>
<dbReference type="Gene3D" id="3.40.50.300">
    <property type="entry name" value="P-loop containing nucleotide triphosphate hydrolases"/>
    <property type="match status" value="1"/>
</dbReference>
<feature type="compositionally biased region" description="Basic and acidic residues" evidence="2">
    <location>
        <begin position="1032"/>
        <end position="1046"/>
    </location>
</feature>
<gene>
    <name evidence="5" type="ORF">A1O5_01903</name>
</gene>
<dbReference type="HOGENOM" id="CLU_002341_6_1_1"/>
<feature type="compositionally biased region" description="Basic and acidic residues" evidence="2">
    <location>
        <begin position="1085"/>
        <end position="1099"/>
    </location>
</feature>
<dbReference type="Proteomes" id="UP000019471">
    <property type="component" value="Unassembled WGS sequence"/>
</dbReference>
<evidence type="ECO:0000313" key="5">
    <source>
        <dbReference type="EMBL" id="EXJ75207.1"/>
    </source>
</evidence>
<evidence type="ECO:0000259" key="3">
    <source>
        <dbReference type="Pfam" id="PF24883"/>
    </source>
</evidence>
<dbReference type="OrthoDB" id="4151987at2759"/>
<sequence length="1138" mass="129406">MVDPVSAIGAAGSVLQFLDFAAKVVTKGNQIYRTRDGLLQEHQDLNLVTSDLLLMKTKLEKLHPDETIPDQLLSASVELARQLLTRLNQAQAQGRLRRWKSLRQAVKCVCSKKEVDDMANRLAMFRDQITLRLMTSVSVYEANVESTEINRNLLCQTEATRKIGQQEKALSSIQNSIGQIKSQVEDVAQVVGREHLVTNEFVSTSLDNATTTLTKLIEEYGLNLQRTLEYLQTLSPPQNLPEKATKPSNNPETTEIAILRSFAYQSMNVRTEAVAAAHAETFQWLFLGSEDVERPWDDFIEWLETKKDIYWITGKAASGKSTLLKYILQNENTRRGLELWGGGSEVVIASFFFWSLGNSMQRSQCGLLRSLIYNILQQRPSMISQVLPSLWQQLHRQPLDFFRSLGSAWHAWSVSELRDILTTLITQNESLLKFCLFIDGLDEFDGDHREIADFCWQLSQFPHVKICLSSRPLMVFEEAFSSYSHLRLQDLTRKDIERYVFDNLSDHPRSKVSHDLSSQILSLTDEVVKRASGVFLWVVLVVRSLRAGMTNHDSPSDLQQRLNELPLELDGMYSMILEKIEPHFYRQQACRLLQLMYHARGSLSMLELSFADDPDTEIPSNRDFFAMSPVGLQDRITTTGARCKSRCGGLLEAVPSSRSSGPGRHEFCPDVNFLHLTVREFLEKPEVWCLLLRNTSETDFDANRALLRSSIVMFKLYQSSPAVENAGFGDRCTSMNSHFDNSIFYARQAEASGGRPLLTLTDEIKSLGQHSLYAEKSGPSQPFVEFLVSNGLALSVKAKYGSRLLQLDRASSRPLLQSALKNFNNIPRLAPSMIALLLQAGLDPNRRLSRSSHTVWTDFLISVGKETTGADWTDRKSELLRPCLDICELFLLYGANERLDEGHMIGQCRCQEGGDSIWHRTGGSSGKALFQMLLSLLPNDKAKHLENLRNQAQRADSCRTMPGQYSVGLQQGPQVDNNDPRLPDTSSQEFRPVTIQRRWKEGSPYDPRRKQWSSHEPRWNQDVRLRHGRGFDHRSEWSSRPWRTEQRAPMQSEHFSPHQASDRHQQNYMLPRPRQPLFVSNDSRNGVRDKSDHQHRGFEEASTVSNPGRVSSPGGTRKRGRSPGFYEVGARQSKRRWL</sequence>
<dbReference type="InterPro" id="IPR056693">
    <property type="entry name" value="DUF7791"/>
</dbReference>
<dbReference type="eggNOG" id="ENOG502SHWY">
    <property type="taxonomic scope" value="Eukaryota"/>
</dbReference>
<evidence type="ECO:0000259" key="4">
    <source>
        <dbReference type="Pfam" id="PF25053"/>
    </source>
</evidence>
<comment type="caution">
    <text evidence="5">The sequence shown here is derived from an EMBL/GenBank/DDBJ whole genome shotgun (WGS) entry which is preliminary data.</text>
</comment>
<protein>
    <submittedName>
        <fullName evidence="5">Uncharacterized protein</fullName>
    </submittedName>
</protein>
<keyword evidence="1" id="KW-0677">Repeat</keyword>
<evidence type="ECO:0000256" key="2">
    <source>
        <dbReference type="SAM" id="MobiDB-lite"/>
    </source>
</evidence>
<dbReference type="RefSeq" id="XP_007740709.1">
    <property type="nucleotide sequence ID" value="XM_007742519.1"/>
</dbReference>
<feature type="region of interest" description="Disordered" evidence="2">
    <location>
        <begin position="953"/>
        <end position="1016"/>
    </location>
</feature>
<dbReference type="GeneID" id="19186636"/>
<evidence type="ECO:0000256" key="1">
    <source>
        <dbReference type="ARBA" id="ARBA00022737"/>
    </source>
</evidence>
<feature type="compositionally biased region" description="Polar residues" evidence="2">
    <location>
        <begin position="967"/>
        <end position="977"/>
    </location>
</feature>
<dbReference type="InterPro" id="IPR027417">
    <property type="entry name" value="P-loop_NTPase"/>
</dbReference>